<protein>
    <submittedName>
        <fullName evidence="1">Uncharacterized protein</fullName>
    </submittedName>
</protein>
<organism evidence="1">
    <name type="scientific">Arundo donax</name>
    <name type="common">Giant reed</name>
    <name type="synonym">Donax arundinaceus</name>
    <dbReference type="NCBI Taxonomy" id="35708"/>
    <lineage>
        <taxon>Eukaryota</taxon>
        <taxon>Viridiplantae</taxon>
        <taxon>Streptophyta</taxon>
        <taxon>Embryophyta</taxon>
        <taxon>Tracheophyta</taxon>
        <taxon>Spermatophyta</taxon>
        <taxon>Magnoliopsida</taxon>
        <taxon>Liliopsida</taxon>
        <taxon>Poales</taxon>
        <taxon>Poaceae</taxon>
        <taxon>PACMAD clade</taxon>
        <taxon>Arundinoideae</taxon>
        <taxon>Arundineae</taxon>
        <taxon>Arundo</taxon>
    </lineage>
</organism>
<evidence type="ECO:0000313" key="1">
    <source>
        <dbReference type="EMBL" id="JAD33057.1"/>
    </source>
</evidence>
<dbReference type="EMBL" id="GBRH01264838">
    <property type="protein sequence ID" value="JAD33057.1"/>
    <property type="molecule type" value="Transcribed_RNA"/>
</dbReference>
<reference evidence="1" key="2">
    <citation type="journal article" date="2015" name="Data Brief">
        <title>Shoot transcriptome of the giant reed, Arundo donax.</title>
        <authorList>
            <person name="Barrero R.A."/>
            <person name="Guerrero F.D."/>
            <person name="Moolhuijzen P."/>
            <person name="Goolsby J.A."/>
            <person name="Tidwell J."/>
            <person name="Bellgard S.E."/>
            <person name="Bellgard M.I."/>
        </authorList>
    </citation>
    <scope>NUCLEOTIDE SEQUENCE</scope>
    <source>
        <tissue evidence="1">Shoot tissue taken approximately 20 cm above the soil surface</tissue>
    </source>
</reference>
<reference evidence="1" key="1">
    <citation type="submission" date="2014-09" db="EMBL/GenBank/DDBJ databases">
        <authorList>
            <person name="Magalhaes I.L.F."/>
            <person name="Oliveira U."/>
            <person name="Santos F.R."/>
            <person name="Vidigal T.H.D.A."/>
            <person name="Brescovit A.D."/>
            <person name="Santos A.J."/>
        </authorList>
    </citation>
    <scope>NUCLEOTIDE SEQUENCE</scope>
    <source>
        <tissue evidence="1">Shoot tissue taken approximately 20 cm above the soil surface</tissue>
    </source>
</reference>
<dbReference type="AlphaFoldDB" id="A0A0A8ZDX5"/>
<sequence>MLWLLQDQPHKYVEDLVNYCHSCSVDSLQEVLCICKTELPATKRQNVDLNN</sequence>
<name>A0A0A8ZDX5_ARUDO</name>
<accession>A0A0A8ZDX5</accession>
<proteinExistence type="predicted"/>